<dbReference type="RefSeq" id="WP_037892625.1">
    <property type="nucleotide sequence ID" value="NZ_BNEE01000004.1"/>
</dbReference>
<protein>
    <submittedName>
        <fullName evidence="3">Uncharacterized protein</fullName>
    </submittedName>
</protein>
<comment type="caution">
    <text evidence="3">The sequence shown here is derived from an EMBL/GenBank/DDBJ whole genome shotgun (WGS) entry which is preliminary data.</text>
</comment>
<keyword evidence="2" id="KW-1133">Transmembrane helix</keyword>
<feature type="transmembrane region" description="Helical" evidence="2">
    <location>
        <begin position="45"/>
        <end position="65"/>
    </location>
</feature>
<dbReference type="Proteomes" id="UP000600026">
    <property type="component" value="Unassembled WGS sequence"/>
</dbReference>
<evidence type="ECO:0000313" key="3">
    <source>
        <dbReference type="EMBL" id="GHI83395.1"/>
    </source>
</evidence>
<keyword evidence="2" id="KW-0472">Membrane</keyword>
<dbReference type="AlphaFoldDB" id="A0A919GT24"/>
<gene>
    <name evidence="3" type="ORF">Sxan_07590</name>
</gene>
<feature type="region of interest" description="Disordered" evidence="1">
    <location>
        <begin position="1"/>
        <end position="23"/>
    </location>
</feature>
<dbReference type="EMBL" id="BNEE01000004">
    <property type="protein sequence ID" value="GHI83395.1"/>
    <property type="molecule type" value="Genomic_DNA"/>
</dbReference>
<evidence type="ECO:0000256" key="2">
    <source>
        <dbReference type="SAM" id="Phobius"/>
    </source>
</evidence>
<evidence type="ECO:0000313" key="4">
    <source>
        <dbReference type="Proteomes" id="UP000600026"/>
    </source>
</evidence>
<keyword evidence="2" id="KW-0812">Transmembrane</keyword>
<name>A0A919GT24_9ACTN</name>
<accession>A0A919GT24</accession>
<reference evidence="3" key="1">
    <citation type="submission" date="2020-09" db="EMBL/GenBank/DDBJ databases">
        <title>Whole genome shotgun sequence of Streptomyces xanthophaeus NBRC 12829.</title>
        <authorList>
            <person name="Komaki H."/>
            <person name="Tamura T."/>
        </authorList>
    </citation>
    <scope>NUCLEOTIDE SEQUENCE</scope>
    <source>
        <strain evidence="3">NBRC 12829</strain>
    </source>
</reference>
<keyword evidence="4" id="KW-1185">Reference proteome</keyword>
<organism evidence="3 4">
    <name type="scientific">Streptomyces xanthophaeus</name>
    <dbReference type="NCBI Taxonomy" id="67385"/>
    <lineage>
        <taxon>Bacteria</taxon>
        <taxon>Bacillati</taxon>
        <taxon>Actinomycetota</taxon>
        <taxon>Actinomycetes</taxon>
        <taxon>Kitasatosporales</taxon>
        <taxon>Streptomycetaceae</taxon>
        <taxon>Streptomyces</taxon>
    </lineage>
</organism>
<evidence type="ECO:0000256" key="1">
    <source>
        <dbReference type="SAM" id="MobiDB-lite"/>
    </source>
</evidence>
<sequence length="78" mass="8707">MTTRPQDPSPEPGEPTKTLEEDHGNLRAIWEGTKEFFGELLGESIVQALSCLLLLGAGYGLWWGWQQSPDLMPAPRRV</sequence>
<proteinExistence type="predicted"/>